<name>A0AAU8DU07_9ACTN</name>
<evidence type="ECO:0000313" key="2">
    <source>
        <dbReference type="EMBL" id="XCG65321.1"/>
    </source>
</evidence>
<dbReference type="EMBL" id="CP159218">
    <property type="protein sequence ID" value="XCG65321.1"/>
    <property type="molecule type" value="Genomic_DNA"/>
</dbReference>
<evidence type="ECO:0000256" key="1">
    <source>
        <dbReference type="SAM" id="MobiDB-lite"/>
    </source>
</evidence>
<proteinExistence type="predicted"/>
<protein>
    <recommendedName>
        <fullName evidence="3">Peptidase C39-like domain-containing protein</fullName>
    </recommendedName>
</protein>
<accession>A0AAU8DU07</accession>
<reference evidence="2" key="1">
    <citation type="submission" date="2024-05" db="EMBL/GenBank/DDBJ databases">
        <authorList>
            <person name="Cai S.Y."/>
            <person name="Jin L.M."/>
            <person name="Li H.R."/>
        </authorList>
    </citation>
    <scope>NUCLEOTIDE SEQUENCE</scope>
    <source>
        <strain evidence="2">A5-74</strain>
    </source>
</reference>
<organism evidence="2">
    <name type="scientific">Nakamurella sp. A5-74</name>
    <dbReference type="NCBI Taxonomy" id="3158264"/>
    <lineage>
        <taxon>Bacteria</taxon>
        <taxon>Bacillati</taxon>
        <taxon>Actinomycetota</taxon>
        <taxon>Actinomycetes</taxon>
        <taxon>Nakamurellales</taxon>
        <taxon>Nakamurellaceae</taxon>
        <taxon>Nakamurella</taxon>
    </lineage>
</organism>
<dbReference type="RefSeq" id="WP_353650926.1">
    <property type="nucleotide sequence ID" value="NZ_CP159218.1"/>
</dbReference>
<sequence>MTAPARPGFLGSDVEAQQRFDSCLTTAAQSFTSVRTRISKQLAGLEWYGTDGTSFRQLWESSCAPALQRISEAMTTAAGAVSRQREQQEKASRASGDIVVLGASSPVGAADAPASAGGGGTAAAPPADPATLATPASSTTGGPVALQVPFYSQLVAGNGFTPGNTACFKASKAMAAQLGAEVLGPDQRIQVAAGEHSDGSVRPDAAQAAAGRSYLDQQLDSGRPVVVGVSHKGAYNGNVDGITDHFVIVTGRGTDVDGGTYYTFNDPATSHASKGSDANVANRFQVGENGVLVSTGATARGSVVDRHIEVSMVRRNR</sequence>
<gene>
    <name evidence="2" type="ORF">ABLG96_08550</name>
</gene>
<evidence type="ECO:0008006" key="3">
    <source>
        <dbReference type="Google" id="ProtNLM"/>
    </source>
</evidence>
<feature type="region of interest" description="Disordered" evidence="1">
    <location>
        <begin position="109"/>
        <end position="139"/>
    </location>
</feature>
<feature type="compositionally biased region" description="Low complexity" evidence="1">
    <location>
        <begin position="122"/>
        <end position="139"/>
    </location>
</feature>
<dbReference type="AlphaFoldDB" id="A0AAU8DU07"/>